<dbReference type="EMBL" id="LWBR01000072">
    <property type="protein sequence ID" value="KZN94945.1"/>
    <property type="molecule type" value="Genomic_DNA"/>
</dbReference>
<comment type="caution">
    <text evidence="8">The sequence shown here is derived from an EMBL/GenBank/DDBJ whole genome shotgun (WGS) entry which is preliminary data.</text>
</comment>
<protein>
    <recommendedName>
        <fullName evidence="3">threonine-phosphate decarboxylase</fullName>
        <ecNumber evidence="3">4.1.1.81</ecNumber>
    </recommendedName>
    <alternativeName>
        <fullName evidence="5">L-threonine-O-3-phosphate decarboxylase</fullName>
    </alternativeName>
</protein>
<dbReference type="InterPro" id="IPR005860">
    <property type="entry name" value="CobD"/>
</dbReference>
<dbReference type="InterPro" id="IPR015422">
    <property type="entry name" value="PyrdxlP-dep_Trfase_small"/>
</dbReference>
<evidence type="ECO:0000313" key="9">
    <source>
        <dbReference type="Proteomes" id="UP000076476"/>
    </source>
</evidence>
<dbReference type="STRING" id="33936.AZI98_16820"/>
<dbReference type="GO" id="GO:0009236">
    <property type="term" value="P:cobalamin biosynthetic process"/>
    <property type="evidence" value="ECO:0007669"/>
    <property type="project" value="UniProtKB-UniPathway"/>
</dbReference>
<dbReference type="InterPro" id="IPR015421">
    <property type="entry name" value="PyrdxlP-dep_Trfase_major"/>
</dbReference>
<dbReference type="RefSeq" id="WP_063389403.1">
    <property type="nucleotide sequence ID" value="NZ_LWBR01000072.1"/>
</dbReference>
<dbReference type="SUPFAM" id="SSF53383">
    <property type="entry name" value="PLP-dependent transferases"/>
    <property type="match status" value="1"/>
</dbReference>
<dbReference type="Gene3D" id="3.90.1150.10">
    <property type="entry name" value="Aspartate Aminotransferase, domain 1"/>
    <property type="match status" value="1"/>
</dbReference>
<evidence type="ECO:0000256" key="2">
    <source>
        <dbReference type="ARBA" id="ARBA00004953"/>
    </source>
</evidence>
<name>A0A165WGA0_9BACI</name>
<dbReference type="Proteomes" id="UP000076476">
    <property type="component" value="Unassembled WGS sequence"/>
</dbReference>
<evidence type="ECO:0000256" key="5">
    <source>
        <dbReference type="ARBA" id="ARBA00029996"/>
    </source>
</evidence>
<evidence type="ECO:0000256" key="3">
    <source>
        <dbReference type="ARBA" id="ARBA00012285"/>
    </source>
</evidence>
<dbReference type="OrthoDB" id="9813612at2"/>
<keyword evidence="9" id="KW-1185">Reference proteome</keyword>
<evidence type="ECO:0000259" key="7">
    <source>
        <dbReference type="Pfam" id="PF00155"/>
    </source>
</evidence>
<dbReference type="CDD" id="cd00609">
    <property type="entry name" value="AAT_like"/>
    <property type="match status" value="1"/>
</dbReference>
<dbReference type="EC" id="4.1.1.81" evidence="3"/>
<organism evidence="8 9">
    <name type="scientific">Aeribacillus pallidus</name>
    <dbReference type="NCBI Taxonomy" id="33936"/>
    <lineage>
        <taxon>Bacteria</taxon>
        <taxon>Bacillati</taxon>
        <taxon>Bacillota</taxon>
        <taxon>Bacilli</taxon>
        <taxon>Bacillales</taxon>
        <taxon>Bacillaceae</taxon>
        <taxon>Aeribacillus</taxon>
    </lineage>
</organism>
<evidence type="ECO:0000256" key="4">
    <source>
        <dbReference type="ARBA" id="ARBA00022573"/>
    </source>
</evidence>
<comment type="pathway">
    <text evidence="2">Cofactor biosynthesis; adenosylcobalamin biosynthesis.</text>
</comment>
<reference evidence="8 9" key="1">
    <citation type="submission" date="2016-04" db="EMBL/GenBank/DDBJ databases">
        <title>Draft genome sequence of Aeribacillus pallidus 8m3 from petroleum reservoir.</title>
        <authorList>
            <person name="Poltaraus A.B."/>
            <person name="Nazina T.N."/>
            <person name="Tourova T.P."/>
            <person name="Malakho S.M."/>
            <person name="Korshunova A.V."/>
            <person name="Sokolova D.S."/>
        </authorList>
    </citation>
    <scope>NUCLEOTIDE SEQUENCE [LARGE SCALE GENOMIC DNA]</scope>
    <source>
        <strain evidence="8 9">8m3</strain>
    </source>
</reference>
<dbReference type="InterPro" id="IPR004839">
    <property type="entry name" value="Aminotransferase_I/II_large"/>
</dbReference>
<dbReference type="GeneID" id="301125635"/>
<dbReference type="NCBIfam" id="TIGR01140">
    <property type="entry name" value="L_thr_O3P_dcar"/>
    <property type="match status" value="1"/>
</dbReference>
<dbReference type="PROSITE" id="PS00105">
    <property type="entry name" value="AA_TRANSFER_CLASS_1"/>
    <property type="match status" value="1"/>
</dbReference>
<dbReference type="Gene3D" id="3.40.640.10">
    <property type="entry name" value="Type I PLP-dependent aspartate aminotransferase-like (Major domain)"/>
    <property type="match status" value="1"/>
</dbReference>
<dbReference type="InterPro" id="IPR015424">
    <property type="entry name" value="PyrdxlP-dep_Trfase"/>
</dbReference>
<comment type="function">
    <text evidence="1">Decarboxylates L-threonine-O-3-phosphate to yield (R)-1-amino-2-propanol O-2-phosphate, the precursor for the linkage between the nucleotide loop and the corrin ring in cobalamin.</text>
</comment>
<proteinExistence type="predicted"/>
<evidence type="ECO:0000256" key="1">
    <source>
        <dbReference type="ARBA" id="ARBA00003444"/>
    </source>
</evidence>
<dbReference type="GO" id="GO:0030170">
    <property type="term" value="F:pyridoxal phosphate binding"/>
    <property type="evidence" value="ECO:0007669"/>
    <property type="project" value="InterPro"/>
</dbReference>
<keyword evidence="4" id="KW-0169">Cobalamin biosynthesis</keyword>
<feature type="domain" description="Aminotransferase class I/classII large" evidence="7">
    <location>
        <begin position="23"/>
        <end position="352"/>
    </location>
</feature>
<dbReference type="InterPro" id="IPR004838">
    <property type="entry name" value="NHTrfase_class1_PyrdxlP-BS"/>
</dbReference>
<dbReference type="Pfam" id="PF00155">
    <property type="entry name" value="Aminotran_1_2"/>
    <property type="match status" value="1"/>
</dbReference>
<comment type="catalytic activity">
    <reaction evidence="6">
        <text>O-phospho-L-threonine + H(+) = (R)-1-aminopropan-2-yl phosphate + CO2</text>
        <dbReference type="Rhea" id="RHEA:11492"/>
        <dbReference type="ChEBI" id="CHEBI:15378"/>
        <dbReference type="ChEBI" id="CHEBI:16526"/>
        <dbReference type="ChEBI" id="CHEBI:58563"/>
        <dbReference type="ChEBI" id="CHEBI:58675"/>
        <dbReference type="EC" id="4.1.1.81"/>
    </reaction>
</comment>
<evidence type="ECO:0000256" key="6">
    <source>
        <dbReference type="ARBA" id="ARBA00048531"/>
    </source>
</evidence>
<accession>A0A165WGA0</accession>
<gene>
    <name evidence="8" type="ORF">AZI98_16820</name>
</gene>
<dbReference type="UniPathway" id="UPA00148"/>
<dbReference type="PANTHER" id="PTHR42885">
    <property type="entry name" value="HISTIDINOL-PHOSPHATE AMINOTRANSFERASE-RELATED"/>
    <property type="match status" value="1"/>
</dbReference>
<evidence type="ECO:0000313" key="8">
    <source>
        <dbReference type="EMBL" id="KZN94945.1"/>
    </source>
</evidence>
<sequence length="359" mass="41277">MLPSHGANPSYLYKSLNIRMPENIIDFSVNINPFGPPECIRKNWDRFFPFVADYPDPDMAELRAVIAGKENVSPENILIGNGAAELIFIIAAALLQNEDVLIVEPAFSEYRKACEPFSKRISSYVLKEEDNWELNVEELKTALSGKKAVFLCHPNNPTGKVFNRETLLEIIRDAKKKHAFVVLDEAFYDFALENVSILNCLSSFSNVIILRSLTKMYAIAGLRLGFLFADETVIQRLKKFQVHWSVNAIGQRAGIEALKDEDYVKKTKRMISQERKRMFEHLHELGFVVADSSVNFYLLREQPKKDMLPLIRFLLERGIVPRHTYNFNGLSGKYIRLAVKRKEENDRLLSALKEWKDKC</sequence>
<dbReference type="AlphaFoldDB" id="A0A165WGA0"/>
<dbReference type="GO" id="GO:0048472">
    <property type="term" value="F:threonine-phosphate decarboxylase activity"/>
    <property type="evidence" value="ECO:0007669"/>
    <property type="project" value="UniProtKB-EC"/>
</dbReference>